<dbReference type="InterPro" id="IPR015854">
    <property type="entry name" value="ABC_transpr_LolD-like"/>
</dbReference>
<dbReference type="CDD" id="cd03255">
    <property type="entry name" value="ABC_MJ0796_LolCDE_FtsE"/>
    <property type="match status" value="1"/>
</dbReference>
<dbReference type="EMBL" id="CAKMMW010000002">
    <property type="protein sequence ID" value="CAH1196818.1"/>
    <property type="molecule type" value="Genomic_DNA"/>
</dbReference>
<reference evidence="5" key="1">
    <citation type="submission" date="2022-01" db="EMBL/GenBank/DDBJ databases">
        <authorList>
            <person name="Criscuolo A."/>
        </authorList>
    </citation>
    <scope>NUCLEOTIDE SEQUENCE</scope>
    <source>
        <strain evidence="5">CIP111891</strain>
    </source>
</reference>
<accession>A0ABN8G6A6</accession>
<dbReference type="Gene3D" id="3.40.50.300">
    <property type="entry name" value="P-loop containing nucleotide triphosphate hydrolases"/>
    <property type="match status" value="1"/>
</dbReference>
<feature type="domain" description="ABC transporter" evidence="4">
    <location>
        <begin position="21"/>
        <end position="254"/>
    </location>
</feature>
<keyword evidence="5" id="KW-0378">Hydrolase</keyword>
<evidence type="ECO:0000313" key="6">
    <source>
        <dbReference type="Proteomes" id="UP000838821"/>
    </source>
</evidence>
<dbReference type="InterPro" id="IPR003593">
    <property type="entry name" value="AAA+_ATPase"/>
</dbReference>
<keyword evidence="3 5" id="KW-0067">ATP-binding</keyword>
<name>A0ABN8G6A6_9BACL</name>
<evidence type="ECO:0000256" key="1">
    <source>
        <dbReference type="ARBA" id="ARBA00022448"/>
    </source>
</evidence>
<sequence length="256" mass="27922">MPVAVTDKAALKGAISLMNIIELKDITKTYRRGEEDLPILRNISLSVADGDFVAIIGPSGSGKSTLMNTIGLLDVPTSGSYTLDGVVTERMSDNELAELRNQKIGFIFQQFNLLPRLTAMENVELPMIYAGIAKKERKERANAMLKMLGMGERGHHRPSELSGGQQQRVAIARALAISPSLILADEPTGALDSRTGEEVLELILELNAQGNTIVLITHDHHIADNAKRVVALRDGVIVDDYRNDTKKSLVQQEVSV</sequence>
<keyword evidence="1" id="KW-0813">Transport</keyword>
<dbReference type="SMART" id="SM00382">
    <property type="entry name" value="AAA"/>
    <property type="match status" value="1"/>
</dbReference>
<dbReference type="PANTHER" id="PTHR24220">
    <property type="entry name" value="IMPORT ATP-BINDING PROTEIN"/>
    <property type="match status" value="1"/>
</dbReference>
<gene>
    <name evidence="5" type="primary">yknY_1</name>
    <name evidence="5" type="ORF">PAECIP111891_00965</name>
</gene>
<evidence type="ECO:0000313" key="5">
    <source>
        <dbReference type="EMBL" id="CAH1196818.1"/>
    </source>
</evidence>
<dbReference type="InterPro" id="IPR027417">
    <property type="entry name" value="P-loop_NTPase"/>
</dbReference>
<dbReference type="EC" id="3.6.3.-" evidence="5"/>
<dbReference type="PROSITE" id="PS00211">
    <property type="entry name" value="ABC_TRANSPORTER_1"/>
    <property type="match status" value="1"/>
</dbReference>
<dbReference type="GO" id="GO:0016787">
    <property type="term" value="F:hydrolase activity"/>
    <property type="evidence" value="ECO:0007669"/>
    <property type="project" value="UniProtKB-KW"/>
</dbReference>
<dbReference type="GO" id="GO:0005524">
    <property type="term" value="F:ATP binding"/>
    <property type="evidence" value="ECO:0007669"/>
    <property type="project" value="UniProtKB-KW"/>
</dbReference>
<evidence type="ECO:0000256" key="2">
    <source>
        <dbReference type="ARBA" id="ARBA00022741"/>
    </source>
</evidence>
<protein>
    <submittedName>
        <fullName evidence="5">ABC transporter ATP-binding protein YknY</fullName>
        <ecNumber evidence="5">3.6.3.-</ecNumber>
    </submittedName>
</protein>
<keyword evidence="2" id="KW-0547">Nucleotide-binding</keyword>
<evidence type="ECO:0000259" key="4">
    <source>
        <dbReference type="PROSITE" id="PS50893"/>
    </source>
</evidence>
<dbReference type="InterPro" id="IPR017871">
    <property type="entry name" value="ABC_transporter-like_CS"/>
</dbReference>
<dbReference type="SUPFAM" id="SSF52540">
    <property type="entry name" value="P-loop containing nucleoside triphosphate hydrolases"/>
    <property type="match status" value="1"/>
</dbReference>
<dbReference type="InterPro" id="IPR003439">
    <property type="entry name" value="ABC_transporter-like_ATP-bd"/>
</dbReference>
<keyword evidence="6" id="KW-1185">Reference proteome</keyword>
<dbReference type="Proteomes" id="UP000838821">
    <property type="component" value="Unassembled WGS sequence"/>
</dbReference>
<organism evidence="5 6">
    <name type="scientific">Paenibacillus allorhizoplanae</name>
    <dbReference type="NCBI Taxonomy" id="2905648"/>
    <lineage>
        <taxon>Bacteria</taxon>
        <taxon>Bacillati</taxon>
        <taxon>Bacillota</taxon>
        <taxon>Bacilli</taxon>
        <taxon>Bacillales</taxon>
        <taxon>Paenibacillaceae</taxon>
        <taxon>Paenibacillus</taxon>
    </lineage>
</organism>
<evidence type="ECO:0000256" key="3">
    <source>
        <dbReference type="ARBA" id="ARBA00022840"/>
    </source>
</evidence>
<comment type="caution">
    <text evidence="5">The sequence shown here is derived from an EMBL/GenBank/DDBJ whole genome shotgun (WGS) entry which is preliminary data.</text>
</comment>
<dbReference type="PANTHER" id="PTHR24220:SF86">
    <property type="entry name" value="ABC TRANSPORTER ABCH.1"/>
    <property type="match status" value="1"/>
</dbReference>
<dbReference type="Pfam" id="PF00005">
    <property type="entry name" value="ABC_tran"/>
    <property type="match status" value="1"/>
</dbReference>
<proteinExistence type="predicted"/>
<dbReference type="InterPro" id="IPR017911">
    <property type="entry name" value="MacB-like_ATP-bd"/>
</dbReference>
<dbReference type="PROSITE" id="PS50893">
    <property type="entry name" value="ABC_TRANSPORTER_2"/>
    <property type="match status" value="1"/>
</dbReference>